<dbReference type="SUPFAM" id="SSF55048">
    <property type="entry name" value="Probable ACP-binding domain of malonyl-CoA ACP transacylase"/>
    <property type="match status" value="1"/>
</dbReference>
<dbReference type="InterPro" id="IPR020843">
    <property type="entry name" value="ER"/>
</dbReference>
<dbReference type="InterPro" id="IPR006162">
    <property type="entry name" value="Ppantetheine_attach_site"/>
</dbReference>
<evidence type="ECO:0000256" key="37">
    <source>
        <dbReference type="ARBA" id="ARBA00048571"/>
    </source>
</evidence>
<dbReference type="InterPro" id="IPR001227">
    <property type="entry name" value="Ac_transferase_dom_sf"/>
</dbReference>
<comment type="catalytic activity">
    <reaction evidence="27">
        <text>dodecanoyl-[ACP] + malonyl-[ACP] + H(+) = 3-oxotetradecanoyl-[ACP] + holo-[ACP] + CO2</text>
        <dbReference type="Rhea" id="RHEA:41884"/>
        <dbReference type="Rhea" id="RHEA-COMP:9623"/>
        <dbReference type="Rhea" id="RHEA-COMP:9644"/>
        <dbReference type="Rhea" id="RHEA-COMP:9645"/>
        <dbReference type="Rhea" id="RHEA-COMP:9685"/>
        <dbReference type="ChEBI" id="CHEBI:15378"/>
        <dbReference type="ChEBI" id="CHEBI:16526"/>
        <dbReference type="ChEBI" id="CHEBI:64479"/>
        <dbReference type="ChEBI" id="CHEBI:65264"/>
        <dbReference type="ChEBI" id="CHEBI:78449"/>
        <dbReference type="ChEBI" id="CHEBI:78473"/>
    </reaction>
    <physiologicalReaction direction="left-to-right" evidence="27">
        <dbReference type="Rhea" id="RHEA:41885"/>
    </physiologicalReaction>
</comment>
<dbReference type="GO" id="GO:0006633">
    <property type="term" value="P:fatty acid biosynthetic process"/>
    <property type="evidence" value="ECO:0007669"/>
    <property type="project" value="InterPro"/>
</dbReference>
<evidence type="ECO:0000256" key="46">
    <source>
        <dbReference type="ARBA" id="ARBA00049414"/>
    </source>
</evidence>
<evidence type="ECO:0000256" key="15">
    <source>
        <dbReference type="ARBA" id="ARBA00023394"/>
    </source>
</evidence>
<feature type="active site" description="Proton acceptor; for dehydratase activity" evidence="51">
    <location>
        <position position="947"/>
    </location>
</feature>
<dbReference type="Pfam" id="PF08659">
    <property type="entry name" value="KR"/>
    <property type="match status" value="1"/>
</dbReference>
<evidence type="ECO:0000256" key="23">
    <source>
        <dbReference type="ARBA" id="ARBA00047400"/>
    </source>
</evidence>
<dbReference type="Pfam" id="PF16197">
    <property type="entry name" value="KAsynt_C_assoc"/>
    <property type="match status" value="1"/>
</dbReference>
<dbReference type="GO" id="GO:0004313">
    <property type="term" value="F:[acyl-carrier-protein] S-acetyltransferase activity"/>
    <property type="evidence" value="ECO:0007669"/>
    <property type="project" value="UniProtKB-EC"/>
</dbReference>
<dbReference type="PANTHER" id="PTHR43775:SF37">
    <property type="entry name" value="SI:DKEY-61P9.11"/>
    <property type="match status" value="1"/>
</dbReference>
<evidence type="ECO:0000256" key="28">
    <source>
        <dbReference type="ARBA" id="ARBA00047810"/>
    </source>
</evidence>
<evidence type="ECO:0000256" key="51">
    <source>
        <dbReference type="PROSITE-ProRule" id="PRU01363"/>
    </source>
</evidence>
<evidence type="ECO:0000256" key="3">
    <source>
        <dbReference type="ARBA" id="ARBA00022553"/>
    </source>
</evidence>
<evidence type="ECO:0000256" key="6">
    <source>
        <dbReference type="ARBA" id="ARBA00022857"/>
    </source>
</evidence>
<accession>A0A220DGN8</accession>
<comment type="catalytic activity">
    <reaction evidence="33">
        <text>(2E)-dodecenoyl-[ACP] + NADPH + H(+) = dodecanoyl-[ACP] + NADP(+)</text>
        <dbReference type="Rhea" id="RHEA:41880"/>
        <dbReference type="Rhea" id="RHEA-COMP:9643"/>
        <dbReference type="Rhea" id="RHEA-COMP:9644"/>
        <dbReference type="ChEBI" id="CHEBI:15378"/>
        <dbReference type="ChEBI" id="CHEBI:57783"/>
        <dbReference type="ChEBI" id="CHEBI:58349"/>
        <dbReference type="ChEBI" id="CHEBI:65264"/>
        <dbReference type="ChEBI" id="CHEBI:78472"/>
    </reaction>
    <physiologicalReaction direction="left-to-right" evidence="33">
        <dbReference type="Rhea" id="RHEA:41881"/>
    </physiologicalReaction>
</comment>
<dbReference type="InterPro" id="IPR029058">
    <property type="entry name" value="AB_hydrolase_fold"/>
</dbReference>
<dbReference type="GO" id="GO:0004312">
    <property type="term" value="F:fatty acid synthase activity"/>
    <property type="evidence" value="ECO:0007669"/>
    <property type="project" value="TreeGrafter"/>
</dbReference>
<dbReference type="Pfam" id="PF00975">
    <property type="entry name" value="Thioesterase"/>
    <property type="match status" value="1"/>
</dbReference>
<feature type="domain" description="PKS/mFAS DH" evidence="55">
    <location>
        <begin position="915"/>
        <end position="1214"/>
    </location>
</feature>
<evidence type="ECO:0000256" key="27">
    <source>
        <dbReference type="ARBA" id="ARBA00047578"/>
    </source>
</evidence>
<evidence type="ECO:0000256" key="7">
    <source>
        <dbReference type="ARBA" id="ARBA00022898"/>
    </source>
</evidence>
<evidence type="ECO:0000256" key="12">
    <source>
        <dbReference type="ARBA" id="ARBA00023351"/>
    </source>
</evidence>
<dbReference type="Gene3D" id="3.40.50.150">
    <property type="entry name" value="Vaccinia Virus protein VP39"/>
    <property type="match status" value="1"/>
</dbReference>
<dbReference type="Gene3D" id="3.90.180.10">
    <property type="entry name" value="Medium-chain alcohol dehydrogenases, catalytic domain"/>
    <property type="match status" value="1"/>
</dbReference>
<dbReference type="GO" id="GO:0004316">
    <property type="term" value="F:3-oxoacyl-[acyl-carrier-protein] reductase (NADPH) activity"/>
    <property type="evidence" value="ECO:0007669"/>
    <property type="project" value="UniProtKB-EC"/>
</dbReference>
<dbReference type="Pfam" id="PF00698">
    <property type="entry name" value="Acyl_transf_1"/>
    <property type="match status" value="1"/>
</dbReference>
<name>A0A220DGN8_9AGAM</name>
<dbReference type="Gene3D" id="1.10.1200.10">
    <property type="entry name" value="ACP-like"/>
    <property type="match status" value="1"/>
</dbReference>
<evidence type="ECO:0000313" key="56">
    <source>
        <dbReference type="EMBL" id="ART89047.1"/>
    </source>
</evidence>
<dbReference type="InterPro" id="IPR001031">
    <property type="entry name" value="Thioesterase"/>
</dbReference>
<dbReference type="SMART" id="SM00829">
    <property type="entry name" value="PKS_ER"/>
    <property type="match status" value="1"/>
</dbReference>
<keyword evidence="9" id="KW-0456">Lyase</keyword>
<keyword evidence="6" id="KW-0521">NADP</keyword>
<dbReference type="SUPFAM" id="SSF50129">
    <property type="entry name" value="GroES-like"/>
    <property type="match status" value="1"/>
</dbReference>
<comment type="catalytic activity">
    <reaction evidence="44">
        <text>(2E)-tetradecenoyl-[ACP] + NADPH + H(+) = tetradecanoyl-[ACP] + NADP(+)</text>
        <dbReference type="Rhea" id="RHEA:41896"/>
        <dbReference type="Rhea" id="RHEA-COMP:9647"/>
        <dbReference type="Rhea" id="RHEA-COMP:9648"/>
        <dbReference type="ChEBI" id="CHEBI:15378"/>
        <dbReference type="ChEBI" id="CHEBI:57783"/>
        <dbReference type="ChEBI" id="CHEBI:58349"/>
        <dbReference type="ChEBI" id="CHEBI:78475"/>
        <dbReference type="ChEBI" id="CHEBI:78477"/>
    </reaction>
    <physiologicalReaction direction="left-to-right" evidence="44">
        <dbReference type="Rhea" id="RHEA:41897"/>
    </physiologicalReaction>
</comment>
<comment type="catalytic activity">
    <reaction evidence="39">
        <text>holo-[ACP] + acetyl-CoA = acetyl-[ACP] + CoA</text>
        <dbReference type="Rhea" id="RHEA:41788"/>
        <dbReference type="Rhea" id="RHEA-COMP:9621"/>
        <dbReference type="Rhea" id="RHEA-COMP:9685"/>
        <dbReference type="ChEBI" id="CHEBI:57287"/>
        <dbReference type="ChEBI" id="CHEBI:57288"/>
        <dbReference type="ChEBI" id="CHEBI:64479"/>
        <dbReference type="ChEBI" id="CHEBI:78446"/>
        <dbReference type="EC" id="2.3.1.38"/>
    </reaction>
    <physiologicalReaction direction="left-to-right" evidence="39">
        <dbReference type="Rhea" id="RHEA:41789"/>
    </physiologicalReaction>
</comment>
<evidence type="ECO:0000256" key="20">
    <source>
        <dbReference type="ARBA" id="ARBA00023442"/>
    </source>
</evidence>
<comment type="catalytic activity">
    <reaction evidence="22">
        <text>hexanoyl-[ACP] + malonyl-[ACP] + H(+) = 3-oxooctanoyl-[ACP] + holo-[ACP] + CO2</text>
        <dbReference type="Rhea" id="RHEA:41836"/>
        <dbReference type="Rhea" id="RHEA-COMP:9623"/>
        <dbReference type="Rhea" id="RHEA-COMP:9632"/>
        <dbReference type="Rhea" id="RHEA-COMP:9633"/>
        <dbReference type="Rhea" id="RHEA-COMP:9685"/>
        <dbReference type="ChEBI" id="CHEBI:15378"/>
        <dbReference type="ChEBI" id="CHEBI:16526"/>
        <dbReference type="ChEBI" id="CHEBI:64479"/>
        <dbReference type="ChEBI" id="CHEBI:78449"/>
        <dbReference type="ChEBI" id="CHEBI:78459"/>
        <dbReference type="ChEBI" id="CHEBI:78460"/>
    </reaction>
    <physiologicalReaction direction="left-to-right" evidence="22">
        <dbReference type="Rhea" id="RHEA:41837"/>
    </physiologicalReaction>
</comment>
<dbReference type="Gene3D" id="3.40.47.10">
    <property type="match status" value="1"/>
</dbReference>
<keyword evidence="2" id="KW-0596">Phosphopantetheine</keyword>
<dbReference type="InterPro" id="IPR011032">
    <property type="entry name" value="GroES-like_sf"/>
</dbReference>
<evidence type="ECO:0000256" key="17">
    <source>
        <dbReference type="ARBA" id="ARBA00023399"/>
    </source>
</evidence>
<evidence type="ECO:0000256" key="47">
    <source>
        <dbReference type="ARBA" id="ARBA00049422"/>
    </source>
</evidence>
<dbReference type="InterPro" id="IPR018201">
    <property type="entry name" value="Ketoacyl_synth_AS"/>
</dbReference>
<evidence type="ECO:0000256" key="11">
    <source>
        <dbReference type="ARBA" id="ARBA00023332"/>
    </source>
</evidence>
<evidence type="ECO:0000256" key="24">
    <source>
        <dbReference type="ARBA" id="ARBA00047440"/>
    </source>
</evidence>
<comment type="pathway">
    <text evidence="1">Lipid metabolism.</text>
</comment>
<evidence type="ECO:0000256" key="29">
    <source>
        <dbReference type="ARBA" id="ARBA00047897"/>
    </source>
</evidence>
<comment type="catalytic activity">
    <reaction evidence="32">
        <text>hexadecanoyl-[ACP] + malonyl-[ACP] + H(+) = 3-oxooctadecanoyl-[ACP] + holo-[ACP] + CO2</text>
        <dbReference type="Rhea" id="RHEA:41916"/>
        <dbReference type="Rhea" id="RHEA-COMP:9623"/>
        <dbReference type="Rhea" id="RHEA-COMP:9652"/>
        <dbReference type="Rhea" id="RHEA-COMP:9653"/>
        <dbReference type="Rhea" id="RHEA-COMP:9685"/>
        <dbReference type="ChEBI" id="CHEBI:15378"/>
        <dbReference type="ChEBI" id="CHEBI:16526"/>
        <dbReference type="ChEBI" id="CHEBI:64479"/>
        <dbReference type="ChEBI" id="CHEBI:78449"/>
        <dbReference type="ChEBI" id="CHEBI:78483"/>
        <dbReference type="ChEBI" id="CHEBI:78487"/>
    </reaction>
    <physiologicalReaction direction="left-to-right" evidence="32">
        <dbReference type="Rhea" id="RHEA:41917"/>
    </physiologicalReaction>
</comment>
<evidence type="ECO:0000256" key="2">
    <source>
        <dbReference type="ARBA" id="ARBA00022450"/>
    </source>
</evidence>
<evidence type="ECO:0000256" key="35">
    <source>
        <dbReference type="ARBA" id="ARBA00048420"/>
    </source>
</evidence>
<dbReference type="Gene3D" id="3.40.50.1820">
    <property type="entry name" value="alpha/beta hydrolase"/>
    <property type="match status" value="1"/>
</dbReference>
<keyword evidence="10" id="KW-0511">Multifunctional enzyme</keyword>
<dbReference type="Pfam" id="PF00109">
    <property type="entry name" value="ketoacyl-synt"/>
    <property type="match status" value="1"/>
</dbReference>
<evidence type="ECO:0000256" key="22">
    <source>
        <dbReference type="ARBA" id="ARBA00047394"/>
    </source>
</evidence>
<comment type="catalytic activity">
    <reaction evidence="24">
        <text>3-oxodecanoyl-[ACP] + NADPH + H(+) = (3R)-hydroxydecanoyl-[ACP] + NADP(+)</text>
        <dbReference type="Rhea" id="RHEA:41856"/>
        <dbReference type="Rhea" id="RHEA-COMP:9637"/>
        <dbReference type="Rhea" id="RHEA-COMP:9638"/>
        <dbReference type="ChEBI" id="CHEBI:15378"/>
        <dbReference type="ChEBI" id="CHEBI:57783"/>
        <dbReference type="ChEBI" id="CHEBI:58349"/>
        <dbReference type="ChEBI" id="CHEBI:78464"/>
        <dbReference type="ChEBI" id="CHEBI:78466"/>
    </reaction>
    <physiologicalReaction direction="left-to-right" evidence="24">
        <dbReference type="Rhea" id="RHEA:41857"/>
    </physiologicalReaction>
</comment>
<dbReference type="SUPFAM" id="SSF52151">
    <property type="entry name" value="FabD/lysophospholipase-like"/>
    <property type="match status" value="1"/>
</dbReference>
<dbReference type="GO" id="GO:0031177">
    <property type="term" value="F:phosphopantetheine binding"/>
    <property type="evidence" value="ECO:0007669"/>
    <property type="project" value="InterPro"/>
</dbReference>
<dbReference type="CDD" id="cd00833">
    <property type="entry name" value="PKS"/>
    <property type="match status" value="1"/>
</dbReference>
<comment type="catalytic activity">
    <reaction evidence="49">
        <text>(2E)-decenoyl-[ACP] + NADPH + H(+) = decanoyl-[ACP] + NADP(+)</text>
        <dbReference type="Rhea" id="RHEA:41864"/>
        <dbReference type="Rhea" id="RHEA-COMP:9639"/>
        <dbReference type="Rhea" id="RHEA-COMP:9640"/>
        <dbReference type="ChEBI" id="CHEBI:15378"/>
        <dbReference type="ChEBI" id="CHEBI:57783"/>
        <dbReference type="ChEBI" id="CHEBI:58349"/>
        <dbReference type="ChEBI" id="CHEBI:78467"/>
        <dbReference type="ChEBI" id="CHEBI:78468"/>
    </reaction>
    <physiologicalReaction direction="left-to-right" evidence="49">
        <dbReference type="Rhea" id="RHEA:41865"/>
    </physiologicalReaction>
</comment>
<dbReference type="Pfam" id="PF00550">
    <property type="entry name" value="PP-binding"/>
    <property type="match status" value="1"/>
</dbReference>
<organism evidence="56">
    <name type="scientific">Agaricomycetes sp</name>
    <dbReference type="NCBI Taxonomy" id="1709932"/>
    <lineage>
        <taxon>Eukaryota</taxon>
        <taxon>Fungi</taxon>
        <taxon>Dikarya</taxon>
        <taxon>Basidiomycota</taxon>
        <taxon>Agaricomycotina</taxon>
        <taxon>Agaricomycetes</taxon>
    </lineage>
</organism>
<evidence type="ECO:0000259" key="54">
    <source>
        <dbReference type="PROSITE" id="PS52004"/>
    </source>
</evidence>
<dbReference type="PANTHER" id="PTHR43775">
    <property type="entry name" value="FATTY ACID SYNTHASE"/>
    <property type="match status" value="1"/>
</dbReference>
<evidence type="ECO:0000256" key="30">
    <source>
        <dbReference type="ARBA" id="ARBA00047953"/>
    </source>
</evidence>
<dbReference type="Gene3D" id="3.40.50.720">
    <property type="entry name" value="NAD(P)-binding Rossmann-like Domain"/>
    <property type="match status" value="1"/>
</dbReference>
<evidence type="ECO:0000256" key="14">
    <source>
        <dbReference type="ARBA" id="ARBA00023388"/>
    </source>
</evidence>
<dbReference type="SUPFAM" id="SSF53901">
    <property type="entry name" value="Thiolase-like"/>
    <property type="match status" value="1"/>
</dbReference>
<evidence type="ECO:0000256" key="13">
    <source>
        <dbReference type="ARBA" id="ARBA00023373"/>
    </source>
</evidence>
<evidence type="ECO:0000256" key="49">
    <source>
        <dbReference type="ARBA" id="ARBA00049521"/>
    </source>
</evidence>
<comment type="catalytic activity">
    <reaction evidence="38">
        <text>a 2,3-saturated acyl-[ACP] + NADP(+) = a (2E)-enoyl-[ACP] + NADPH + H(+)</text>
        <dbReference type="Rhea" id="RHEA:22564"/>
        <dbReference type="Rhea" id="RHEA-COMP:9925"/>
        <dbReference type="Rhea" id="RHEA-COMP:9926"/>
        <dbReference type="ChEBI" id="CHEBI:15378"/>
        <dbReference type="ChEBI" id="CHEBI:57783"/>
        <dbReference type="ChEBI" id="CHEBI:58349"/>
        <dbReference type="ChEBI" id="CHEBI:78784"/>
        <dbReference type="ChEBI" id="CHEBI:78785"/>
        <dbReference type="EC" id="1.3.1.39"/>
    </reaction>
    <physiologicalReaction direction="right-to-left" evidence="38">
        <dbReference type="Rhea" id="RHEA:22566"/>
    </physiologicalReaction>
</comment>
<feature type="compositionally biased region" description="Low complexity" evidence="52">
    <location>
        <begin position="1576"/>
        <end position="1595"/>
    </location>
</feature>
<comment type="catalytic activity">
    <reaction evidence="28">
        <text>(2E)-hexadecenoyl-[ACP] + NADPH + H(+) = hexadecanoyl-[ACP] + NADP(+)</text>
        <dbReference type="Rhea" id="RHEA:41912"/>
        <dbReference type="Rhea" id="RHEA-COMP:9651"/>
        <dbReference type="Rhea" id="RHEA-COMP:9652"/>
        <dbReference type="ChEBI" id="CHEBI:15378"/>
        <dbReference type="ChEBI" id="CHEBI:57783"/>
        <dbReference type="ChEBI" id="CHEBI:58349"/>
        <dbReference type="ChEBI" id="CHEBI:78481"/>
        <dbReference type="ChEBI" id="CHEBI:78483"/>
    </reaction>
    <physiologicalReaction direction="left-to-right" evidence="28">
        <dbReference type="Rhea" id="RHEA:41913"/>
    </physiologicalReaction>
</comment>
<dbReference type="InterPro" id="IPR016039">
    <property type="entry name" value="Thiolase-like"/>
</dbReference>
<keyword evidence="8" id="KW-0843">Virulence</keyword>
<dbReference type="GO" id="GO:0044550">
    <property type="term" value="P:secondary metabolite biosynthetic process"/>
    <property type="evidence" value="ECO:0007669"/>
    <property type="project" value="UniProtKB-ARBA"/>
</dbReference>
<dbReference type="GO" id="GO:0141148">
    <property type="term" value="F:enoyl-[acyl-carrier-protein] reductase (NADPH) activity"/>
    <property type="evidence" value="ECO:0007669"/>
    <property type="project" value="UniProtKB-EC"/>
</dbReference>
<feature type="region of interest" description="Disordered" evidence="52">
    <location>
        <begin position="2430"/>
        <end position="2457"/>
    </location>
</feature>
<comment type="catalytic activity">
    <reaction evidence="13">
        <text>(3R)-hydroxyhexanoyl-[ACP] = (2E)-hexenoyl-[ACP] + H2O</text>
        <dbReference type="Rhea" id="RHEA:41828"/>
        <dbReference type="Rhea" id="RHEA-COMP:9630"/>
        <dbReference type="Rhea" id="RHEA-COMP:9631"/>
        <dbReference type="ChEBI" id="CHEBI:15377"/>
        <dbReference type="ChEBI" id="CHEBI:78457"/>
        <dbReference type="ChEBI" id="CHEBI:78458"/>
    </reaction>
    <physiologicalReaction direction="left-to-right" evidence="13">
        <dbReference type="Rhea" id="RHEA:41829"/>
    </physiologicalReaction>
</comment>
<dbReference type="PROSITE" id="PS52004">
    <property type="entry name" value="KS3_2"/>
    <property type="match status" value="1"/>
</dbReference>
<evidence type="ECO:0000256" key="19">
    <source>
        <dbReference type="ARBA" id="ARBA00023402"/>
    </source>
</evidence>
<evidence type="ECO:0000256" key="38">
    <source>
        <dbReference type="ARBA" id="ARBA00048650"/>
    </source>
</evidence>
<evidence type="ECO:0000256" key="41">
    <source>
        <dbReference type="ARBA" id="ARBA00048935"/>
    </source>
</evidence>
<evidence type="ECO:0000256" key="52">
    <source>
        <dbReference type="SAM" id="MobiDB-lite"/>
    </source>
</evidence>
<keyword evidence="5" id="KW-0702">S-nitrosylation</keyword>
<comment type="catalytic activity">
    <reaction evidence="29">
        <text>(2E)-hexenoyl-[ACP] + NADPH + H(+) = hexanoyl-[ACP] + NADP(+)</text>
        <dbReference type="Rhea" id="RHEA:41832"/>
        <dbReference type="Rhea" id="RHEA-COMP:9631"/>
        <dbReference type="Rhea" id="RHEA-COMP:9632"/>
        <dbReference type="ChEBI" id="CHEBI:15378"/>
        <dbReference type="ChEBI" id="CHEBI:57783"/>
        <dbReference type="ChEBI" id="CHEBI:58349"/>
        <dbReference type="ChEBI" id="CHEBI:78458"/>
        <dbReference type="ChEBI" id="CHEBI:78459"/>
    </reaction>
    <physiologicalReaction direction="left-to-right" evidence="29">
        <dbReference type="Rhea" id="RHEA:41833"/>
    </physiologicalReaction>
</comment>
<evidence type="ECO:0000256" key="34">
    <source>
        <dbReference type="ARBA" id="ARBA00048289"/>
    </source>
</evidence>
<evidence type="ECO:0000256" key="32">
    <source>
        <dbReference type="ARBA" id="ARBA00048051"/>
    </source>
</evidence>
<comment type="catalytic activity">
    <reaction evidence="47">
        <text>3-oxooctanoyl-[ACP] + NADPH + H(+) = (3R)-hydroxyoctanoyl-[ACP] + NADP(+)</text>
        <dbReference type="Rhea" id="RHEA:41840"/>
        <dbReference type="Rhea" id="RHEA-COMP:9633"/>
        <dbReference type="Rhea" id="RHEA-COMP:9634"/>
        <dbReference type="ChEBI" id="CHEBI:15378"/>
        <dbReference type="ChEBI" id="CHEBI:57783"/>
        <dbReference type="ChEBI" id="CHEBI:58349"/>
        <dbReference type="ChEBI" id="CHEBI:78460"/>
        <dbReference type="ChEBI" id="CHEBI:78461"/>
    </reaction>
    <physiologicalReaction direction="left-to-right" evidence="47">
        <dbReference type="Rhea" id="RHEA:41841"/>
    </physiologicalReaction>
</comment>
<dbReference type="InterPro" id="IPR029063">
    <property type="entry name" value="SAM-dependent_MTases_sf"/>
</dbReference>
<evidence type="ECO:0000256" key="5">
    <source>
        <dbReference type="ARBA" id="ARBA00022799"/>
    </source>
</evidence>
<feature type="compositionally biased region" description="Low complexity" evidence="52">
    <location>
        <begin position="2432"/>
        <end position="2455"/>
    </location>
</feature>
<dbReference type="InterPro" id="IPR036291">
    <property type="entry name" value="NAD(P)-bd_dom_sf"/>
</dbReference>
<dbReference type="InterPro" id="IPR014031">
    <property type="entry name" value="Ketoacyl_synth_C"/>
</dbReference>
<comment type="catalytic activity">
    <reaction evidence="15">
        <text>a (3R)-hydroxyacyl-[ACP] = a (2E)-enoyl-[ACP] + H2O</text>
        <dbReference type="Rhea" id="RHEA:13097"/>
        <dbReference type="Rhea" id="RHEA-COMP:9925"/>
        <dbReference type="Rhea" id="RHEA-COMP:9945"/>
        <dbReference type="ChEBI" id="CHEBI:15377"/>
        <dbReference type="ChEBI" id="CHEBI:78784"/>
        <dbReference type="ChEBI" id="CHEBI:78827"/>
        <dbReference type="EC" id="4.2.1.59"/>
    </reaction>
    <physiologicalReaction direction="left-to-right" evidence="15">
        <dbReference type="Rhea" id="RHEA:13098"/>
    </physiologicalReaction>
</comment>
<comment type="catalytic activity">
    <reaction evidence="11">
        <text>(3R)-hydroxyoctanoyl-[ACP] = (2E)-octenoyl-[ACP] + H2O</text>
        <dbReference type="Rhea" id="RHEA:41844"/>
        <dbReference type="Rhea" id="RHEA-COMP:9634"/>
        <dbReference type="Rhea" id="RHEA-COMP:9635"/>
        <dbReference type="ChEBI" id="CHEBI:15377"/>
        <dbReference type="ChEBI" id="CHEBI:78461"/>
        <dbReference type="ChEBI" id="CHEBI:78462"/>
    </reaction>
    <physiologicalReaction direction="left-to-right" evidence="11">
        <dbReference type="Rhea" id="RHEA:41845"/>
    </physiologicalReaction>
</comment>
<comment type="catalytic activity">
    <reaction evidence="31">
        <text>acetyl-[ACP] + malonyl-[ACP] + H(+) = 3-oxobutanoyl-[ACP] + holo-[ACP] + CO2</text>
        <dbReference type="Rhea" id="RHEA:41800"/>
        <dbReference type="Rhea" id="RHEA-COMP:9621"/>
        <dbReference type="Rhea" id="RHEA-COMP:9623"/>
        <dbReference type="Rhea" id="RHEA-COMP:9625"/>
        <dbReference type="Rhea" id="RHEA-COMP:9685"/>
        <dbReference type="ChEBI" id="CHEBI:15378"/>
        <dbReference type="ChEBI" id="CHEBI:16526"/>
        <dbReference type="ChEBI" id="CHEBI:64479"/>
        <dbReference type="ChEBI" id="CHEBI:78446"/>
        <dbReference type="ChEBI" id="CHEBI:78449"/>
        <dbReference type="ChEBI" id="CHEBI:78450"/>
    </reaction>
    <physiologicalReaction direction="left-to-right" evidence="31">
        <dbReference type="Rhea" id="RHEA:41801"/>
    </physiologicalReaction>
</comment>
<comment type="catalytic activity">
    <reaction evidence="19">
        <text>(3R)-hydroxybutanoyl-[ACP] = (2E)-butenoyl-[ACP] + H2O</text>
        <dbReference type="Rhea" id="RHEA:41808"/>
        <dbReference type="Rhea" id="RHEA-COMP:9626"/>
        <dbReference type="Rhea" id="RHEA-COMP:9627"/>
        <dbReference type="ChEBI" id="CHEBI:15377"/>
        <dbReference type="ChEBI" id="CHEBI:78451"/>
        <dbReference type="ChEBI" id="CHEBI:78453"/>
    </reaction>
    <physiologicalReaction direction="left-to-right" evidence="19">
        <dbReference type="Rhea" id="RHEA:41809"/>
    </physiologicalReaction>
</comment>
<comment type="function">
    <text evidence="20">Fatty acid synthetase is a multifunctional enzyme that catalyzes the de novo biosynthesis of long-chain saturated fatty acids starting from acetyl-CoA and malonyl-CoA in the presence of NADPH. This multifunctional protein contains 7 catalytic activities and a site for the binding of the prosthetic group 4'-phosphopantetheine of the acyl carrier protein ([ACP]) domain.</text>
</comment>
<evidence type="ECO:0000256" key="26">
    <source>
        <dbReference type="ARBA" id="ARBA00047500"/>
    </source>
</evidence>
<dbReference type="SUPFAM" id="SSF51735">
    <property type="entry name" value="NAD(P)-binding Rossmann-fold domains"/>
    <property type="match status" value="1"/>
</dbReference>
<comment type="catalytic activity">
    <reaction evidence="17">
        <text>(3R)-hydroxyoctadecanoyl-[ACP] = (2E)-octadecenoyl-[ACP] + H2O</text>
        <dbReference type="Rhea" id="RHEA:41924"/>
        <dbReference type="Rhea" id="RHEA-COMP:9654"/>
        <dbReference type="Rhea" id="RHEA-COMP:9655"/>
        <dbReference type="ChEBI" id="CHEBI:15377"/>
        <dbReference type="ChEBI" id="CHEBI:78488"/>
        <dbReference type="ChEBI" id="CHEBI:78489"/>
    </reaction>
    <physiologicalReaction direction="left-to-right" evidence="17">
        <dbReference type="Rhea" id="RHEA:41925"/>
    </physiologicalReaction>
</comment>
<dbReference type="SUPFAM" id="SSF53335">
    <property type="entry name" value="S-adenosyl-L-methionine-dependent methyltransferases"/>
    <property type="match status" value="1"/>
</dbReference>
<evidence type="ECO:0000256" key="42">
    <source>
        <dbReference type="ARBA" id="ARBA00049019"/>
    </source>
</evidence>
<comment type="catalytic activity">
    <reaction evidence="21">
        <text>3-oxooctadecanoyl-[ACP] + NADPH + H(+) = (3R)-hydroxyoctadecanoyl-[ACP] + NADP(+)</text>
        <dbReference type="Rhea" id="RHEA:41920"/>
        <dbReference type="Rhea" id="RHEA-COMP:9653"/>
        <dbReference type="Rhea" id="RHEA-COMP:9654"/>
        <dbReference type="ChEBI" id="CHEBI:15378"/>
        <dbReference type="ChEBI" id="CHEBI:57783"/>
        <dbReference type="ChEBI" id="CHEBI:58349"/>
        <dbReference type="ChEBI" id="CHEBI:78487"/>
        <dbReference type="ChEBI" id="CHEBI:78488"/>
    </reaction>
    <physiologicalReaction direction="left-to-right" evidence="21">
        <dbReference type="Rhea" id="RHEA:41921"/>
    </physiologicalReaction>
</comment>
<comment type="catalytic activity">
    <reaction evidence="50">
        <text>octanoyl-[ACP] + malonyl-[ACP] + H(+) = 3-oxodecanoyl-[ACP] + holo-[ACP] + CO2</text>
        <dbReference type="Rhea" id="RHEA:41852"/>
        <dbReference type="Rhea" id="RHEA-COMP:9623"/>
        <dbReference type="Rhea" id="RHEA-COMP:9636"/>
        <dbReference type="Rhea" id="RHEA-COMP:9637"/>
        <dbReference type="Rhea" id="RHEA-COMP:9685"/>
        <dbReference type="ChEBI" id="CHEBI:15378"/>
        <dbReference type="ChEBI" id="CHEBI:16526"/>
        <dbReference type="ChEBI" id="CHEBI:64479"/>
        <dbReference type="ChEBI" id="CHEBI:78449"/>
        <dbReference type="ChEBI" id="CHEBI:78463"/>
        <dbReference type="ChEBI" id="CHEBI:78464"/>
    </reaction>
    <physiologicalReaction direction="left-to-right" evidence="50">
        <dbReference type="Rhea" id="RHEA:41853"/>
    </physiologicalReaction>
</comment>
<comment type="catalytic activity">
    <reaction evidence="14">
        <text>(3R)-hydroxydecanoyl-[ACP] = (2E)-decenoyl-[ACP] + H2O</text>
        <dbReference type="Rhea" id="RHEA:41860"/>
        <dbReference type="Rhea" id="RHEA-COMP:9638"/>
        <dbReference type="Rhea" id="RHEA-COMP:9639"/>
        <dbReference type="ChEBI" id="CHEBI:15377"/>
        <dbReference type="ChEBI" id="CHEBI:78466"/>
        <dbReference type="ChEBI" id="CHEBI:78467"/>
    </reaction>
    <physiologicalReaction direction="left-to-right" evidence="14">
        <dbReference type="Rhea" id="RHEA:41861"/>
    </physiologicalReaction>
</comment>
<dbReference type="SMART" id="SM00825">
    <property type="entry name" value="PKS_KS"/>
    <property type="match status" value="1"/>
</dbReference>
<dbReference type="InterPro" id="IPR013968">
    <property type="entry name" value="PKS_KR"/>
</dbReference>
<dbReference type="InterPro" id="IPR032821">
    <property type="entry name" value="PKS_assoc"/>
</dbReference>
<dbReference type="GO" id="GO:0019171">
    <property type="term" value="F:(3R)-hydroxyacyl-[acyl-carrier-protein] dehydratase activity"/>
    <property type="evidence" value="ECO:0007669"/>
    <property type="project" value="UniProtKB-EC"/>
</dbReference>
<dbReference type="PROSITE" id="PS00012">
    <property type="entry name" value="PHOSPHOPANTETHEINE"/>
    <property type="match status" value="1"/>
</dbReference>
<dbReference type="CDD" id="cd02440">
    <property type="entry name" value="AdoMet_MTases"/>
    <property type="match status" value="1"/>
</dbReference>
<comment type="catalytic activity">
    <reaction evidence="12">
        <text>(3R)-hydroxydodecanoyl-[ACP] = (2E)-dodecenoyl-[ACP] + H2O</text>
        <dbReference type="Rhea" id="RHEA:41876"/>
        <dbReference type="Rhea" id="RHEA-COMP:9642"/>
        <dbReference type="Rhea" id="RHEA-COMP:9643"/>
        <dbReference type="ChEBI" id="CHEBI:15377"/>
        <dbReference type="ChEBI" id="CHEBI:78470"/>
        <dbReference type="ChEBI" id="CHEBI:78472"/>
    </reaction>
    <physiologicalReaction direction="left-to-right" evidence="12">
        <dbReference type="Rhea" id="RHEA:41877"/>
    </physiologicalReaction>
</comment>
<evidence type="ECO:0000259" key="53">
    <source>
        <dbReference type="PROSITE" id="PS50075"/>
    </source>
</evidence>
<evidence type="ECO:0000256" key="36">
    <source>
        <dbReference type="ARBA" id="ARBA00048506"/>
    </source>
</evidence>
<dbReference type="SUPFAM" id="SSF47336">
    <property type="entry name" value="ACP-like"/>
    <property type="match status" value="1"/>
</dbReference>
<comment type="catalytic activity">
    <reaction evidence="34">
        <text>tetradecanoyl-[ACP] + H2O = tetradecanoate + holo-[ACP] + H(+)</text>
        <dbReference type="Rhea" id="RHEA:30123"/>
        <dbReference type="Rhea" id="RHEA-COMP:9648"/>
        <dbReference type="Rhea" id="RHEA-COMP:9685"/>
        <dbReference type="ChEBI" id="CHEBI:15377"/>
        <dbReference type="ChEBI" id="CHEBI:15378"/>
        <dbReference type="ChEBI" id="CHEBI:30807"/>
        <dbReference type="ChEBI" id="CHEBI:64479"/>
        <dbReference type="ChEBI" id="CHEBI:78477"/>
        <dbReference type="EC" id="3.1.2.14"/>
    </reaction>
    <physiologicalReaction direction="left-to-right" evidence="34">
        <dbReference type="Rhea" id="RHEA:30124"/>
    </physiologicalReaction>
</comment>
<dbReference type="InterPro" id="IPR049900">
    <property type="entry name" value="PKS_mFAS_DH"/>
</dbReference>
<comment type="catalytic activity">
    <reaction evidence="18">
        <text>(3R)-hydroxyhexadecanoyl-[ACP] = (2E)-hexadecenoyl-[ACP] + H2O</text>
        <dbReference type="Rhea" id="RHEA:41908"/>
        <dbReference type="Rhea" id="RHEA-COMP:9650"/>
        <dbReference type="Rhea" id="RHEA-COMP:9651"/>
        <dbReference type="ChEBI" id="CHEBI:15377"/>
        <dbReference type="ChEBI" id="CHEBI:78480"/>
        <dbReference type="ChEBI" id="CHEBI:78481"/>
    </reaction>
    <physiologicalReaction direction="left-to-right" evidence="18">
        <dbReference type="Rhea" id="RHEA:41909"/>
    </physiologicalReaction>
</comment>
<dbReference type="Gene3D" id="3.10.129.110">
    <property type="entry name" value="Polyketide synthase dehydratase"/>
    <property type="match status" value="1"/>
</dbReference>
<evidence type="ECO:0000256" key="25">
    <source>
        <dbReference type="ARBA" id="ARBA00047451"/>
    </source>
</evidence>
<keyword evidence="7" id="KW-0663">Pyridoxal phosphate</keyword>
<comment type="catalytic activity">
    <reaction evidence="48">
        <text>butanoyl-[ACP] + malonyl-[ACP] + H(+) = 3-oxohexanoyl-[ACP] + holo-[ACP] + CO2</text>
        <dbReference type="Rhea" id="RHEA:41820"/>
        <dbReference type="Rhea" id="RHEA-COMP:9623"/>
        <dbReference type="Rhea" id="RHEA-COMP:9628"/>
        <dbReference type="Rhea" id="RHEA-COMP:9629"/>
        <dbReference type="Rhea" id="RHEA-COMP:9685"/>
        <dbReference type="ChEBI" id="CHEBI:15378"/>
        <dbReference type="ChEBI" id="CHEBI:16526"/>
        <dbReference type="ChEBI" id="CHEBI:64479"/>
        <dbReference type="ChEBI" id="CHEBI:78449"/>
        <dbReference type="ChEBI" id="CHEBI:78454"/>
        <dbReference type="ChEBI" id="CHEBI:78456"/>
    </reaction>
    <physiologicalReaction direction="left-to-right" evidence="48">
        <dbReference type="Rhea" id="RHEA:41821"/>
    </physiologicalReaction>
</comment>
<dbReference type="PROSITE" id="PS50075">
    <property type="entry name" value="CARRIER"/>
    <property type="match status" value="1"/>
</dbReference>
<dbReference type="InterPro" id="IPR042104">
    <property type="entry name" value="PKS_dehydratase_sf"/>
</dbReference>
<evidence type="ECO:0000256" key="48">
    <source>
        <dbReference type="ARBA" id="ARBA00049449"/>
    </source>
</evidence>
<comment type="catalytic activity">
    <reaction evidence="25">
        <text>tetradecanoyl-[ACP] + malonyl-[ACP] + H(+) = 3-oxohexadecanoyl-[ACP] + holo-[ACP] + CO2</text>
        <dbReference type="Rhea" id="RHEA:41900"/>
        <dbReference type="Rhea" id="RHEA-COMP:9623"/>
        <dbReference type="Rhea" id="RHEA-COMP:9648"/>
        <dbReference type="Rhea" id="RHEA-COMP:9649"/>
        <dbReference type="Rhea" id="RHEA-COMP:9685"/>
        <dbReference type="ChEBI" id="CHEBI:15378"/>
        <dbReference type="ChEBI" id="CHEBI:16526"/>
        <dbReference type="ChEBI" id="CHEBI:64479"/>
        <dbReference type="ChEBI" id="CHEBI:78449"/>
        <dbReference type="ChEBI" id="CHEBI:78477"/>
        <dbReference type="ChEBI" id="CHEBI:78478"/>
    </reaction>
    <physiologicalReaction direction="left-to-right" evidence="25">
        <dbReference type="Rhea" id="RHEA:41901"/>
    </physiologicalReaction>
</comment>
<feature type="active site" description="Proton donor; for dehydratase activity" evidence="51">
    <location>
        <position position="1119"/>
    </location>
</feature>
<evidence type="ECO:0000256" key="45">
    <source>
        <dbReference type="ARBA" id="ARBA00049263"/>
    </source>
</evidence>
<feature type="region of interest" description="N-terminal hotdog fold" evidence="51">
    <location>
        <begin position="915"/>
        <end position="1042"/>
    </location>
</feature>
<comment type="catalytic activity">
    <reaction evidence="37">
        <text>3-oxohexanoyl-[ACP] + NADPH + H(+) = (3R)-hydroxyhexanoyl-[ACP] + NADP(+)</text>
        <dbReference type="Rhea" id="RHEA:41824"/>
        <dbReference type="Rhea" id="RHEA-COMP:9629"/>
        <dbReference type="Rhea" id="RHEA-COMP:9630"/>
        <dbReference type="ChEBI" id="CHEBI:15378"/>
        <dbReference type="ChEBI" id="CHEBI:57783"/>
        <dbReference type="ChEBI" id="CHEBI:58349"/>
        <dbReference type="ChEBI" id="CHEBI:78456"/>
        <dbReference type="ChEBI" id="CHEBI:78457"/>
    </reaction>
    <physiologicalReaction direction="left-to-right" evidence="37">
        <dbReference type="Rhea" id="RHEA:41825"/>
    </physiologicalReaction>
</comment>
<comment type="catalytic activity">
    <reaction evidence="40">
        <text>hexadecanoyl-[ACP] + H2O = hexadecanoate + holo-[ACP] + H(+)</text>
        <dbReference type="Rhea" id="RHEA:41932"/>
        <dbReference type="Rhea" id="RHEA-COMP:9652"/>
        <dbReference type="Rhea" id="RHEA-COMP:9685"/>
        <dbReference type="ChEBI" id="CHEBI:7896"/>
        <dbReference type="ChEBI" id="CHEBI:15377"/>
        <dbReference type="ChEBI" id="CHEBI:15378"/>
        <dbReference type="ChEBI" id="CHEBI:64479"/>
        <dbReference type="ChEBI" id="CHEBI:78483"/>
        <dbReference type="EC" id="3.1.2.14"/>
    </reaction>
    <physiologicalReaction direction="left-to-right" evidence="40">
        <dbReference type="Rhea" id="RHEA:41933"/>
    </physiologicalReaction>
</comment>
<dbReference type="InterPro" id="IPR020841">
    <property type="entry name" value="PKS_Beta-ketoAc_synthase_dom"/>
</dbReference>
<dbReference type="InterPro" id="IPR009081">
    <property type="entry name" value="PP-bd_ACP"/>
</dbReference>
<evidence type="ECO:0000256" key="16">
    <source>
        <dbReference type="ARBA" id="ARBA00023398"/>
    </source>
</evidence>
<comment type="catalytic activity">
    <reaction evidence="43">
        <text>decanoyl-[ACP] + malonyl-[ACP] + H(+) = 3-oxododecanoyl-[ACP] + holo-[ACP] + CO2</text>
        <dbReference type="Rhea" id="RHEA:41868"/>
        <dbReference type="Rhea" id="RHEA-COMP:9623"/>
        <dbReference type="Rhea" id="RHEA-COMP:9640"/>
        <dbReference type="Rhea" id="RHEA-COMP:9641"/>
        <dbReference type="Rhea" id="RHEA-COMP:9685"/>
        <dbReference type="ChEBI" id="CHEBI:15378"/>
        <dbReference type="ChEBI" id="CHEBI:16526"/>
        <dbReference type="ChEBI" id="CHEBI:64479"/>
        <dbReference type="ChEBI" id="CHEBI:78449"/>
        <dbReference type="ChEBI" id="CHEBI:78468"/>
        <dbReference type="ChEBI" id="CHEBI:78469"/>
    </reaction>
    <physiologicalReaction direction="left-to-right" evidence="43">
        <dbReference type="Rhea" id="RHEA:41869"/>
    </physiologicalReaction>
</comment>
<evidence type="ECO:0000256" key="31">
    <source>
        <dbReference type="ARBA" id="ARBA00047961"/>
    </source>
</evidence>
<evidence type="ECO:0000256" key="40">
    <source>
        <dbReference type="ARBA" id="ARBA00048704"/>
    </source>
</evidence>
<evidence type="ECO:0000256" key="18">
    <source>
        <dbReference type="ARBA" id="ARBA00023401"/>
    </source>
</evidence>
<comment type="catalytic activity">
    <reaction evidence="35">
        <text>(2E)-octenoyl-[ACP] + NADPH + H(+) = octanoyl-[ACP] + NADP(+)</text>
        <dbReference type="Rhea" id="RHEA:41848"/>
        <dbReference type="Rhea" id="RHEA-COMP:9635"/>
        <dbReference type="Rhea" id="RHEA-COMP:9636"/>
        <dbReference type="ChEBI" id="CHEBI:15378"/>
        <dbReference type="ChEBI" id="CHEBI:57783"/>
        <dbReference type="ChEBI" id="CHEBI:58349"/>
        <dbReference type="ChEBI" id="CHEBI:78462"/>
        <dbReference type="ChEBI" id="CHEBI:78463"/>
    </reaction>
    <physiologicalReaction direction="left-to-right" evidence="35">
        <dbReference type="Rhea" id="RHEA:41849"/>
    </physiologicalReaction>
</comment>
<sequence>MSSTAVPSYSNPDPRAIAVVGLSISAPGGEARGLDNDAFYEFLKTRGSGIINVPADRWNAEAYHGTVPGKICTTKGGFIPEFSYGDLQEFGITPAEGAQVATSQLVLLHQAFNALQRSGVDYRATNTGVYVGCANAGPSEMDPTQAGAYYMTGTSVSITANRINYVFDLLGPSLPVDTACSSSLTAMHLAIQAIRNGECEQAVVAGVNYIATPLETSAFSQLGVLSPDGISKSFDDSANGYARGDVASAVVIKRHDLAVRDMDCIHATIVGSALTSCGSLMGSLTTPSPEAQSQAIKNAYKDAGLKPCQADFVELHGTGTIVGDQTETNAAGALFADGRDGREILIGSVKSNIGHGEMGAYMSSLVKVVMMLDRHQVLPNGYFKTPSRKIEFTKYNLRVPTDVEGFVPYDKGQGLIASISSYGFGGSCGHTVLRGHEPRPILADSATLKNGPFLFAVGALSPKACNSLVQSYKDEYSSMDSLALSAHLGNRARQMPWRTYAVADSFATATFPDPTMVGKRSNPLIFCFSGQGPQHWQQGRDLMVAFSVFRETIYACDKVHHEYTGKSFLEETGLFVKDASKTSPLKDLRLTWPADVISVAITFFQVALFDLLISLGIRPDAVVGHSIGETAVLYASGAMPRDMVVKIAIARGRALAKVDNVGGAMVAVSGCDAETVKDYVDAASSLVELDEEESKKLYLAAFNSPTDIGVSGSEKLVDILTKHIETWVDGVMARKLRVSTAVHSPYVDPCEEGYRSELAEIFKQYEGRSFVPSTLTMSTVIGDFVSEGYSVDYLWNNLRKPVLFSTAIPKIMEKFGEETTFVEIAPHPVLSQYTKQMGAFDSLAGSQRPPSARHLKPGVKPSTEVHTLLQTLGRLLVCGINSINFTLLSGCPPAIFDGPKYPFQMKFWPFAPRAQPYLRRLLPAERPLNSTRLRISPGLPEPWMGHHIIDHANIVPAAAYIEMALEFPGVTQVWDVRFEAAYTLDESSPPGTLEVSRDGHSWSVKSSSALLTMQGDLEWTRAAPEFDTVHAYGKIGYGKPEISRGGFEKIDVDAVLARCFQSHEKDELYTGLEGIAQFGSEFVRVEKASLNETEAICWIRGHVDGLNATDYHFHPALMDATFQSSFAFDRLGDKIDVAGKERAFLLPYSLRRGYRNDGNTEPLVLPELFRTYSVLQSWSYSHWTMDIYILAEDNSVLFTFEGLHFALVVQDKQWPKERYTTYWQPHALPATEFEGAVLLPGPTEGSEVEYVLRKLDLLALNYSSKTLKSLPPDFLSNIPDRKRYISWARQQTKKFESSMVSEFDISPVLREKYGSLFELTERVGSGQKDIMISSTAAVELLFRDDIMSKIYEYPPFVGLVFEKAVSSFIDLVKRSVASGKRVVRVLEVGAGTGRFTALLGQAMLDAELDKVCYVDYVSTDISISLAQESTAKSPWLTITPLAFDLTIPIEQQNLDPSSFDIIVAFDVLHATASISTTLSTLHDLLLPGGHLAVIELDGGSFANGAVGTIWMDYIFGSFAEWMGVLEARPGATHCSLTPSEWKSELAAAGYADTLLITSSGPVISHMAFISQAQDYSSPSQTPPLTSSVSSPSPRSEIFTPQGEEGAAQVLTTDDSSAFIDALAHQKVVGGKLFTLPTKTDVVEVSQVSPLTEQTSSEDLTVVRRFDAGGEVDLVRFLSGLDVTKPYVFWLYTDTEDVNMTLVGIVRSVRHEFGLWKLNLVLFHPSWSLSQQEAFVYGRLMSLKWVDAEVMVDEKGVIRVARVVTSLAPPTVEPRGNHPVQFDSTHIWRAFPSDMGGEDVEVSVSFLNVSPAFPGCAEFSGVVSAVGSPSEEGLVGKRIFGVASSKAGSVVVCKRSLVAPIPEDMHASTAAAIVGRLSFVSSVVSKTLASAASKTPRVLVHAGSASPAAIATFIYLRARSLDVMVTATDPSLPGIDTHVYNSNNCDIWSFQVREWATKGVDIILNFDTDARVAKESIGLLSNRGILVQVGGDLPPRLRRGQQYISVDYAGLLEDEEMVESAIDFFSSALVPALKSFKLQHFAAAYEKAQERTSYGYAVLVDMRNPDPKLSVTRGGVIRGTSAFDPRAAYVIVGGIGGLGASIARCLVENGARHIVLTSRSGAASFRPGHLMREKKILNSLRETHGVTIDLEAVDCLDTEKTKALFSHSPRRVAGVFYVAVRLNDQLFTNLRTEEDWKTVYDVKVKGLHVLLQAVNPEALDFLVLTSSMATVTGSPGQANYSAAQTEMESIGARLPNTVSVTVPPITDGGIFVRSMPPGNARNAALDKYKSLGMTGMRLAEHCVDAIWTLNTPAFNPIYIPPMNWSKVAELGIPDYLQSSFRHLHVKESASVSAISASNEQTIRAACAMVLSLPVEDVEENIPLSSYGLDSLTSVRLSGILKQYFDITVTQLQLLSAHTTVSKLQTMQEEQRLATSAAADSSSMSSRSNDATDSSTTLKTDMDKTVIPLNTVSTGRPVFIIHGAGGGVLVMQKMAQKVRFPVYGVQDTPDAPITGTLETLSKFYLEKIKEVQSEGPYRLGGFSFGTNVALAIARMLKTEGETIETLLMLDGSPALFRLPLFVEYTKNRIVEGTIRDDIMDVINDMSTSGTLDNAEEVSQQFSDHFQKTTTGGSGPKWIARFCKAYVAHILMGIRASKESLKLRRSGTQTTQPWPAARTVLVRASNGLATATTALGVSQALDMDVWVPDVQLHELEGSHFGILSPDSGLSGILNEVFAV</sequence>
<dbReference type="InterPro" id="IPR016036">
    <property type="entry name" value="Malonyl_transacylase_ACP-bd"/>
</dbReference>
<dbReference type="GO" id="GO:0004315">
    <property type="term" value="F:3-oxoacyl-[acyl-carrier-protein] synthase activity"/>
    <property type="evidence" value="ECO:0007669"/>
    <property type="project" value="UniProtKB-EC"/>
</dbReference>
<comment type="catalytic activity">
    <reaction evidence="36">
        <text>a fatty acyl-[ACP] + malonyl-[ACP] + H(+) = a 3-oxoacyl-[ACP] + holo-[ACP] + CO2</text>
        <dbReference type="Rhea" id="RHEA:22836"/>
        <dbReference type="Rhea" id="RHEA-COMP:9623"/>
        <dbReference type="Rhea" id="RHEA-COMP:9685"/>
        <dbReference type="Rhea" id="RHEA-COMP:9916"/>
        <dbReference type="Rhea" id="RHEA-COMP:14125"/>
        <dbReference type="ChEBI" id="CHEBI:15378"/>
        <dbReference type="ChEBI" id="CHEBI:16526"/>
        <dbReference type="ChEBI" id="CHEBI:64479"/>
        <dbReference type="ChEBI" id="CHEBI:78449"/>
        <dbReference type="ChEBI" id="CHEBI:78776"/>
        <dbReference type="ChEBI" id="CHEBI:138651"/>
        <dbReference type="EC" id="2.3.1.41"/>
    </reaction>
    <physiologicalReaction direction="left-to-right" evidence="36">
        <dbReference type="Rhea" id="RHEA:22837"/>
    </physiologicalReaction>
</comment>
<feature type="region of interest" description="C-terminal hotdog fold" evidence="51">
    <location>
        <begin position="1060"/>
        <end position="1214"/>
    </location>
</feature>
<dbReference type="Gene3D" id="3.40.366.10">
    <property type="entry name" value="Malonyl-Coenzyme A Acyl Carrier Protein, domain 2"/>
    <property type="match status" value="1"/>
</dbReference>
<evidence type="ECO:0000256" key="39">
    <source>
        <dbReference type="ARBA" id="ARBA00048691"/>
    </source>
</evidence>
<feature type="region of interest" description="Disordered" evidence="52">
    <location>
        <begin position="1574"/>
        <end position="1603"/>
    </location>
</feature>
<feature type="domain" description="Carrier" evidence="53">
    <location>
        <begin position="2352"/>
        <end position="2430"/>
    </location>
</feature>
<comment type="catalytic activity">
    <reaction evidence="23">
        <text>a (3R)-hydroxyacyl-[ACP] + NADP(+) = a 3-oxoacyl-[ACP] + NADPH + H(+)</text>
        <dbReference type="Rhea" id="RHEA:17397"/>
        <dbReference type="Rhea" id="RHEA-COMP:9916"/>
        <dbReference type="Rhea" id="RHEA-COMP:9945"/>
        <dbReference type="ChEBI" id="CHEBI:15378"/>
        <dbReference type="ChEBI" id="CHEBI:57783"/>
        <dbReference type="ChEBI" id="CHEBI:58349"/>
        <dbReference type="ChEBI" id="CHEBI:78776"/>
        <dbReference type="ChEBI" id="CHEBI:78827"/>
        <dbReference type="EC" id="1.1.1.100"/>
    </reaction>
    <physiologicalReaction direction="right-to-left" evidence="23">
        <dbReference type="Rhea" id="RHEA:17399"/>
    </physiologicalReaction>
</comment>
<reference evidence="56" key="1">
    <citation type="submission" date="2016-09" db="EMBL/GenBank/DDBJ databases">
        <title>Non-canonical mushroom polyketide synthase produces polyunsaturated fatty acid-like agents for chemical defense.</title>
        <authorList>
            <person name="Brandt P."/>
            <person name="Schwenk D."/>
            <person name="Garcia M."/>
            <person name="Hertweck C."/>
            <person name="Hoffmeister D."/>
        </authorList>
    </citation>
    <scope>NUCLEOTIDE SEQUENCE</scope>
    <source>
        <strain evidence="56">BY1</strain>
    </source>
</reference>
<gene>
    <name evidence="56" type="primary">pps2</name>
</gene>
<comment type="catalytic activity">
    <reaction evidence="30">
        <text>3-oxobutanoyl-[ACP] + NADPH + H(+) = (3R)-hydroxybutanoyl-[ACP] + NADP(+)</text>
        <dbReference type="Rhea" id="RHEA:41804"/>
        <dbReference type="Rhea" id="RHEA-COMP:9625"/>
        <dbReference type="Rhea" id="RHEA-COMP:9626"/>
        <dbReference type="ChEBI" id="CHEBI:15378"/>
        <dbReference type="ChEBI" id="CHEBI:57783"/>
        <dbReference type="ChEBI" id="CHEBI:58349"/>
        <dbReference type="ChEBI" id="CHEBI:78450"/>
        <dbReference type="ChEBI" id="CHEBI:78451"/>
    </reaction>
    <physiologicalReaction direction="left-to-right" evidence="30">
        <dbReference type="Rhea" id="RHEA:41805"/>
    </physiologicalReaction>
</comment>
<comment type="catalytic activity">
    <reaction evidence="26">
        <text>(2E)-butenoyl-[ACP] + NADPH + H(+) = butanoyl-[ACP] + NADP(+)</text>
        <dbReference type="Rhea" id="RHEA:41812"/>
        <dbReference type="Rhea" id="RHEA-COMP:9627"/>
        <dbReference type="Rhea" id="RHEA-COMP:9628"/>
        <dbReference type="ChEBI" id="CHEBI:15378"/>
        <dbReference type="ChEBI" id="CHEBI:57783"/>
        <dbReference type="ChEBI" id="CHEBI:58349"/>
        <dbReference type="ChEBI" id="CHEBI:78453"/>
        <dbReference type="ChEBI" id="CHEBI:78454"/>
    </reaction>
    <physiologicalReaction direction="left-to-right" evidence="26">
        <dbReference type="Rhea" id="RHEA:41813"/>
    </physiologicalReaction>
</comment>
<dbReference type="SUPFAM" id="SSF53474">
    <property type="entry name" value="alpha/beta-Hydrolases"/>
    <property type="match status" value="1"/>
</dbReference>
<dbReference type="Pfam" id="PF14765">
    <property type="entry name" value="PS-DH"/>
    <property type="match status" value="1"/>
</dbReference>
<proteinExistence type="predicted"/>
<comment type="catalytic activity">
    <reaction evidence="41">
        <text>3-oxotetradecanoyl-[ACP] + NADPH + H(+) = (3R)-hydroxytetradecanoyl-[ACP] + NADP(+)</text>
        <dbReference type="Rhea" id="RHEA:41888"/>
        <dbReference type="Rhea" id="RHEA-COMP:9645"/>
        <dbReference type="Rhea" id="RHEA-COMP:9646"/>
        <dbReference type="ChEBI" id="CHEBI:15378"/>
        <dbReference type="ChEBI" id="CHEBI:57783"/>
        <dbReference type="ChEBI" id="CHEBI:58349"/>
        <dbReference type="ChEBI" id="CHEBI:78473"/>
        <dbReference type="ChEBI" id="CHEBI:78474"/>
    </reaction>
    <physiologicalReaction direction="left-to-right" evidence="41">
        <dbReference type="Rhea" id="RHEA:41889"/>
    </physiologicalReaction>
</comment>
<dbReference type="InterPro" id="IPR036736">
    <property type="entry name" value="ACP-like_sf"/>
</dbReference>
<evidence type="ECO:0000256" key="10">
    <source>
        <dbReference type="ARBA" id="ARBA00023268"/>
    </source>
</evidence>
<dbReference type="PROSITE" id="PS52019">
    <property type="entry name" value="PKS_MFAS_DH"/>
    <property type="match status" value="1"/>
</dbReference>
<dbReference type="PROSITE" id="PS00606">
    <property type="entry name" value="KS3_1"/>
    <property type="match status" value="1"/>
</dbReference>
<dbReference type="Pfam" id="PF08242">
    <property type="entry name" value="Methyltransf_12"/>
    <property type="match status" value="1"/>
</dbReference>
<protein>
    <submittedName>
        <fullName evidence="56">Polyene polyketide synthase 2</fullName>
    </submittedName>
</protein>
<dbReference type="Pfam" id="PF02801">
    <property type="entry name" value="Ketoacyl-synt_C"/>
    <property type="match status" value="1"/>
</dbReference>
<dbReference type="InterPro" id="IPR013217">
    <property type="entry name" value="Methyltransf_12"/>
</dbReference>
<dbReference type="SMART" id="SM00822">
    <property type="entry name" value="PKS_KR"/>
    <property type="match status" value="1"/>
</dbReference>
<feature type="domain" description="Ketosynthase family 3 (KS3)" evidence="54">
    <location>
        <begin position="14"/>
        <end position="435"/>
    </location>
</feature>
<evidence type="ECO:0000256" key="44">
    <source>
        <dbReference type="ARBA" id="ARBA00049171"/>
    </source>
</evidence>
<evidence type="ECO:0000256" key="4">
    <source>
        <dbReference type="ARBA" id="ARBA00022679"/>
    </source>
</evidence>
<evidence type="ECO:0000256" key="9">
    <source>
        <dbReference type="ARBA" id="ARBA00023239"/>
    </source>
</evidence>
<evidence type="ECO:0000256" key="43">
    <source>
        <dbReference type="ARBA" id="ARBA00049109"/>
    </source>
</evidence>
<dbReference type="InterPro" id="IPR016035">
    <property type="entry name" value="Acyl_Trfase/lysoPLipase"/>
</dbReference>
<dbReference type="SMART" id="SM00827">
    <property type="entry name" value="PKS_AT"/>
    <property type="match status" value="1"/>
</dbReference>
<dbReference type="InterPro" id="IPR014030">
    <property type="entry name" value="Ketoacyl_synth_N"/>
</dbReference>
<evidence type="ECO:0000256" key="33">
    <source>
        <dbReference type="ARBA" id="ARBA00048281"/>
    </source>
</evidence>
<dbReference type="InterPro" id="IPR057326">
    <property type="entry name" value="KR_dom"/>
</dbReference>
<evidence type="ECO:0000256" key="50">
    <source>
        <dbReference type="ARBA" id="ARBA00049533"/>
    </source>
</evidence>
<dbReference type="InterPro" id="IPR014043">
    <property type="entry name" value="Acyl_transferase_dom"/>
</dbReference>
<dbReference type="EMBL" id="KX819294">
    <property type="protein sequence ID" value="ART89047.1"/>
    <property type="molecule type" value="Genomic_DNA"/>
</dbReference>
<keyword evidence="3" id="KW-0597">Phosphoprotein</keyword>
<dbReference type="GO" id="GO:0016297">
    <property type="term" value="F:fatty acyl-[ACP] hydrolase activity"/>
    <property type="evidence" value="ECO:0007669"/>
    <property type="project" value="UniProtKB-EC"/>
</dbReference>
<dbReference type="InterPro" id="IPR050091">
    <property type="entry name" value="PKS_NRPS_Biosynth_Enz"/>
</dbReference>
<dbReference type="SMART" id="SM00823">
    <property type="entry name" value="PKS_PP"/>
    <property type="match status" value="1"/>
</dbReference>
<evidence type="ECO:0000259" key="55">
    <source>
        <dbReference type="PROSITE" id="PS52019"/>
    </source>
</evidence>
<evidence type="ECO:0000256" key="1">
    <source>
        <dbReference type="ARBA" id="ARBA00005189"/>
    </source>
</evidence>
<evidence type="ECO:0000256" key="8">
    <source>
        <dbReference type="ARBA" id="ARBA00023026"/>
    </source>
</evidence>
<comment type="catalytic activity">
    <reaction evidence="42">
        <text>(2E)-octadecenoyl-[ACP] + NADPH + H(+) = octadecanoyl-[ACP] + NADP(+)</text>
        <dbReference type="Rhea" id="RHEA:41928"/>
        <dbReference type="Rhea" id="RHEA-COMP:9655"/>
        <dbReference type="Rhea" id="RHEA-COMP:9656"/>
        <dbReference type="ChEBI" id="CHEBI:15378"/>
        <dbReference type="ChEBI" id="CHEBI:57783"/>
        <dbReference type="ChEBI" id="CHEBI:58349"/>
        <dbReference type="ChEBI" id="CHEBI:78489"/>
        <dbReference type="ChEBI" id="CHEBI:78495"/>
    </reaction>
    <physiologicalReaction direction="left-to-right" evidence="42">
        <dbReference type="Rhea" id="RHEA:41929"/>
    </physiologicalReaction>
</comment>
<comment type="catalytic activity">
    <reaction evidence="45">
        <text>3-oxododecanoyl-[ACP] + NADPH + H(+) = (3R)-hydroxydodecanoyl-[ACP] + NADP(+)</text>
        <dbReference type="Rhea" id="RHEA:41872"/>
        <dbReference type="Rhea" id="RHEA-COMP:9641"/>
        <dbReference type="Rhea" id="RHEA-COMP:9642"/>
        <dbReference type="ChEBI" id="CHEBI:15378"/>
        <dbReference type="ChEBI" id="CHEBI:57783"/>
        <dbReference type="ChEBI" id="CHEBI:58349"/>
        <dbReference type="ChEBI" id="CHEBI:78469"/>
        <dbReference type="ChEBI" id="CHEBI:78470"/>
    </reaction>
    <physiologicalReaction direction="left-to-right" evidence="45">
        <dbReference type="Rhea" id="RHEA:41873"/>
    </physiologicalReaction>
</comment>
<comment type="catalytic activity">
    <reaction evidence="46">
        <text>3-oxohexadecanoyl-[ACP] + NADPH + H(+) = (3R)-hydroxyhexadecanoyl-[ACP] + NADP(+)</text>
        <dbReference type="Rhea" id="RHEA:41904"/>
        <dbReference type="Rhea" id="RHEA-COMP:9649"/>
        <dbReference type="Rhea" id="RHEA-COMP:9650"/>
        <dbReference type="ChEBI" id="CHEBI:15378"/>
        <dbReference type="ChEBI" id="CHEBI:57783"/>
        <dbReference type="ChEBI" id="CHEBI:58349"/>
        <dbReference type="ChEBI" id="CHEBI:78478"/>
        <dbReference type="ChEBI" id="CHEBI:78480"/>
    </reaction>
    <physiologicalReaction direction="left-to-right" evidence="46">
        <dbReference type="Rhea" id="RHEA:41905"/>
    </physiologicalReaction>
</comment>
<dbReference type="InterPro" id="IPR049551">
    <property type="entry name" value="PKS_DH_C"/>
</dbReference>
<dbReference type="InterPro" id="IPR020806">
    <property type="entry name" value="PKS_PP-bd"/>
</dbReference>
<comment type="catalytic activity">
    <reaction evidence="16">
        <text>(3R)-hydroxytetradecanoyl-[ACP] = (2E)-tetradecenoyl-[ACP] + H2O</text>
        <dbReference type="Rhea" id="RHEA:41892"/>
        <dbReference type="Rhea" id="RHEA-COMP:9646"/>
        <dbReference type="Rhea" id="RHEA-COMP:9647"/>
        <dbReference type="ChEBI" id="CHEBI:15377"/>
        <dbReference type="ChEBI" id="CHEBI:78474"/>
        <dbReference type="ChEBI" id="CHEBI:78475"/>
    </reaction>
    <physiologicalReaction direction="left-to-right" evidence="16">
        <dbReference type="Rhea" id="RHEA:41893"/>
    </physiologicalReaction>
</comment>
<evidence type="ECO:0000256" key="21">
    <source>
        <dbReference type="ARBA" id="ARBA00047300"/>
    </source>
</evidence>
<keyword evidence="4" id="KW-0808">Transferase</keyword>